<dbReference type="FunFam" id="3.40.605.10:FF:000007">
    <property type="entry name" value="NAD/NADP-dependent betaine aldehyde dehydrogenase"/>
    <property type="match status" value="1"/>
</dbReference>
<dbReference type="InterPro" id="IPR016160">
    <property type="entry name" value="Ald_DH_CS_CYS"/>
</dbReference>
<dbReference type="Pfam" id="PF00171">
    <property type="entry name" value="Aldedh"/>
    <property type="match status" value="1"/>
</dbReference>
<dbReference type="Proteomes" id="UP000239290">
    <property type="component" value="Unassembled WGS sequence"/>
</dbReference>
<dbReference type="InterPro" id="IPR016162">
    <property type="entry name" value="Ald_DH_N"/>
</dbReference>
<protein>
    <submittedName>
        <fullName evidence="6">Carnitine dehydratase</fullName>
    </submittedName>
</protein>
<name>A0A2S8J6V9_RHOOP</name>
<dbReference type="InterPro" id="IPR016161">
    <property type="entry name" value="Ald_DH/histidinol_DH"/>
</dbReference>
<dbReference type="Gene3D" id="3.40.309.10">
    <property type="entry name" value="Aldehyde Dehydrogenase, Chain A, domain 2"/>
    <property type="match status" value="1"/>
</dbReference>
<dbReference type="InterPro" id="IPR016163">
    <property type="entry name" value="Ald_DH_C"/>
</dbReference>
<dbReference type="InterPro" id="IPR029510">
    <property type="entry name" value="Ald_DH_CS_GLU"/>
</dbReference>
<dbReference type="GO" id="GO:0016620">
    <property type="term" value="F:oxidoreductase activity, acting on the aldehyde or oxo group of donors, NAD or NADP as acceptor"/>
    <property type="evidence" value="ECO:0007669"/>
    <property type="project" value="InterPro"/>
</dbReference>
<evidence type="ECO:0000256" key="3">
    <source>
        <dbReference type="PROSITE-ProRule" id="PRU10007"/>
    </source>
</evidence>
<proteinExistence type="inferred from homology"/>
<evidence type="ECO:0000259" key="5">
    <source>
        <dbReference type="Pfam" id="PF00171"/>
    </source>
</evidence>
<dbReference type="Gene3D" id="3.40.605.10">
    <property type="entry name" value="Aldehyde Dehydrogenase, Chain A, domain 1"/>
    <property type="match status" value="1"/>
</dbReference>
<dbReference type="FunFam" id="3.40.309.10:FF:000012">
    <property type="entry name" value="Betaine aldehyde dehydrogenase"/>
    <property type="match status" value="1"/>
</dbReference>
<dbReference type="EMBL" id="PUIO01000028">
    <property type="protein sequence ID" value="PQP22776.1"/>
    <property type="molecule type" value="Genomic_DNA"/>
</dbReference>
<dbReference type="InterPro" id="IPR015590">
    <property type="entry name" value="Aldehyde_DH_dom"/>
</dbReference>
<dbReference type="RefSeq" id="WP_105417619.1">
    <property type="nucleotide sequence ID" value="NZ_PUIO01000028.1"/>
</dbReference>
<dbReference type="AlphaFoldDB" id="A0A2S8J6V9"/>
<accession>A0A2S8J6V9</accession>
<evidence type="ECO:0000256" key="1">
    <source>
        <dbReference type="ARBA" id="ARBA00009986"/>
    </source>
</evidence>
<evidence type="ECO:0000256" key="2">
    <source>
        <dbReference type="ARBA" id="ARBA00023002"/>
    </source>
</evidence>
<evidence type="ECO:0000256" key="4">
    <source>
        <dbReference type="RuleBase" id="RU003345"/>
    </source>
</evidence>
<dbReference type="PROSITE" id="PS00070">
    <property type="entry name" value="ALDEHYDE_DEHYDR_CYS"/>
    <property type="match status" value="1"/>
</dbReference>
<evidence type="ECO:0000313" key="6">
    <source>
        <dbReference type="EMBL" id="PQP22776.1"/>
    </source>
</evidence>
<dbReference type="CDD" id="cd07114">
    <property type="entry name" value="ALDH_DhaS"/>
    <property type="match status" value="1"/>
</dbReference>
<gene>
    <name evidence="6" type="ORF">C5613_22175</name>
</gene>
<comment type="caution">
    <text evidence="6">The sequence shown here is derived from an EMBL/GenBank/DDBJ whole genome shotgun (WGS) entry which is preliminary data.</text>
</comment>
<reference evidence="7" key="1">
    <citation type="submission" date="2018-02" db="EMBL/GenBank/DDBJ databases">
        <title>Draft genome sequencing of Rhodococcus opacus KU647198.</title>
        <authorList>
            <person name="Zheng B.-X."/>
        </authorList>
    </citation>
    <scope>NUCLEOTIDE SEQUENCE [LARGE SCALE GENOMIC DNA]</scope>
    <source>
        <strain evidence="7">04-OD7</strain>
    </source>
</reference>
<feature type="active site" evidence="3">
    <location>
        <position position="263"/>
    </location>
</feature>
<dbReference type="SUPFAM" id="SSF53720">
    <property type="entry name" value="ALDH-like"/>
    <property type="match status" value="1"/>
</dbReference>
<sequence length="505" mass="53762">MTENVVATAERRNSELQHRKMYIDGEWVDAISGEVFETVNPYNGQAWATAPLAGPADVKKAVEAARRALSGPWGSMAAAQRGVLIRRLAALIEPHAEELARIETTDNGKVIRETRGQMAGLPATYEFFAGAADKIFGDTISAPQTNFFTYTRREPIGVVAAILPWNSPLFLLASKLAPALAAGCTFVAKPAEQTPSSTLEFAKLVDEAGFPPGVFNVVTGAGATGAALTAEPGVDKVTFTGSTATGIAVMKSAADHIAEVTLELGGKSPNIIFPDADIDAAVNGVMAGIFAATGQTCIAGSRLLVHESIRDAVVERLAQRAPQIKMGDPLDIETEMGPIAFAEQLEKVRFYVDLGVSEGATVVCGGERPQDTDLADGYFFQPTILSGVDNSMRVAREEIFGPVLSVITFTSEEEAVQIGNDTTYGLAAAVWTKDVQRAHRVAHRLEAGTIWVNSYRVLANNVPYGGFGQSGIGRENGIEGLDAYLQTKSIWVELTGESRDPFKLG</sequence>
<dbReference type="PROSITE" id="PS00687">
    <property type="entry name" value="ALDEHYDE_DEHYDR_GLU"/>
    <property type="match status" value="1"/>
</dbReference>
<feature type="domain" description="Aldehyde dehydrogenase" evidence="5">
    <location>
        <begin position="27"/>
        <end position="490"/>
    </location>
</feature>
<evidence type="ECO:0000313" key="7">
    <source>
        <dbReference type="Proteomes" id="UP000239290"/>
    </source>
</evidence>
<organism evidence="6 7">
    <name type="scientific">Rhodococcus opacus</name>
    <name type="common">Nocardia opaca</name>
    <dbReference type="NCBI Taxonomy" id="37919"/>
    <lineage>
        <taxon>Bacteria</taxon>
        <taxon>Bacillati</taxon>
        <taxon>Actinomycetota</taxon>
        <taxon>Actinomycetes</taxon>
        <taxon>Mycobacteriales</taxon>
        <taxon>Nocardiaceae</taxon>
        <taxon>Rhodococcus</taxon>
    </lineage>
</organism>
<comment type="similarity">
    <text evidence="1 4">Belongs to the aldehyde dehydrogenase family.</text>
</comment>
<keyword evidence="2 4" id="KW-0560">Oxidoreductase</keyword>
<dbReference type="PANTHER" id="PTHR11699">
    <property type="entry name" value="ALDEHYDE DEHYDROGENASE-RELATED"/>
    <property type="match status" value="1"/>
</dbReference>